<dbReference type="InterPro" id="IPR036259">
    <property type="entry name" value="MFS_trans_sf"/>
</dbReference>
<feature type="transmembrane region" description="Helical" evidence="7">
    <location>
        <begin position="519"/>
        <end position="543"/>
    </location>
</feature>
<evidence type="ECO:0008006" key="10">
    <source>
        <dbReference type="Google" id="ProtNLM"/>
    </source>
</evidence>
<dbReference type="Pfam" id="PF00854">
    <property type="entry name" value="PTR2"/>
    <property type="match status" value="1"/>
</dbReference>
<feature type="transmembrane region" description="Helical" evidence="7">
    <location>
        <begin position="485"/>
        <end position="507"/>
    </location>
</feature>
<evidence type="ECO:0000313" key="9">
    <source>
        <dbReference type="Proteomes" id="UP001465976"/>
    </source>
</evidence>
<evidence type="ECO:0000256" key="4">
    <source>
        <dbReference type="ARBA" id="ARBA00022989"/>
    </source>
</evidence>
<feature type="transmembrane region" description="Helical" evidence="7">
    <location>
        <begin position="234"/>
        <end position="253"/>
    </location>
</feature>
<feature type="transmembrane region" description="Helical" evidence="7">
    <location>
        <begin position="404"/>
        <end position="424"/>
    </location>
</feature>
<feature type="compositionally biased region" description="Low complexity" evidence="6">
    <location>
        <begin position="9"/>
        <end position="20"/>
    </location>
</feature>
<keyword evidence="3 7" id="KW-0812">Transmembrane</keyword>
<comment type="similarity">
    <text evidence="2">Belongs to the major facilitator superfamily. Proton-dependent oligopeptide transporter (POT/PTR) (TC 2.A.17) family.</text>
</comment>
<evidence type="ECO:0000256" key="5">
    <source>
        <dbReference type="ARBA" id="ARBA00023136"/>
    </source>
</evidence>
<evidence type="ECO:0000256" key="1">
    <source>
        <dbReference type="ARBA" id="ARBA00004141"/>
    </source>
</evidence>
<dbReference type="SUPFAM" id="SSF103473">
    <property type="entry name" value="MFS general substrate transporter"/>
    <property type="match status" value="1"/>
</dbReference>
<dbReference type="InterPro" id="IPR000109">
    <property type="entry name" value="POT_fam"/>
</dbReference>
<feature type="region of interest" description="Disordered" evidence="6">
    <location>
        <begin position="1"/>
        <end position="20"/>
    </location>
</feature>
<protein>
    <recommendedName>
        <fullName evidence="10">Oligopeptide transporter</fullName>
    </recommendedName>
</protein>
<accession>A0ABR3FIF7</accession>
<feature type="transmembrane region" description="Helical" evidence="7">
    <location>
        <begin position="175"/>
        <end position="193"/>
    </location>
</feature>
<comment type="caution">
    <text evidence="8">The sequence shown here is derived from an EMBL/GenBank/DDBJ whole genome shotgun (WGS) entry which is preliminary data.</text>
</comment>
<feature type="transmembrane region" description="Helical" evidence="7">
    <location>
        <begin position="117"/>
        <end position="136"/>
    </location>
</feature>
<dbReference type="Proteomes" id="UP001465976">
    <property type="component" value="Unassembled WGS sequence"/>
</dbReference>
<name>A0ABR3FIF7_9AGAR</name>
<keyword evidence="4 7" id="KW-1133">Transmembrane helix</keyword>
<feature type="transmembrane region" description="Helical" evidence="7">
    <location>
        <begin position="148"/>
        <end position="169"/>
    </location>
</feature>
<evidence type="ECO:0000256" key="2">
    <source>
        <dbReference type="ARBA" id="ARBA00005982"/>
    </source>
</evidence>
<dbReference type="EMBL" id="JBAHYK010000332">
    <property type="protein sequence ID" value="KAL0575147.1"/>
    <property type="molecule type" value="Genomic_DNA"/>
</dbReference>
<keyword evidence="5 7" id="KW-0472">Membrane</keyword>
<reference evidence="8 9" key="1">
    <citation type="submission" date="2024-02" db="EMBL/GenBank/DDBJ databases">
        <title>A draft genome for the cacao thread blight pathogen Marasmius crinis-equi.</title>
        <authorList>
            <person name="Cohen S.P."/>
            <person name="Baruah I.K."/>
            <person name="Amoako-Attah I."/>
            <person name="Bukari Y."/>
            <person name="Meinhardt L.W."/>
            <person name="Bailey B.A."/>
        </authorList>
    </citation>
    <scope>NUCLEOTIDE SEQUENCE [LARGE SCALE GENOMIC DNA]</scope>
    <source>
        <strain evidence="8 9">GH-76</strain>
    </source>
</reference>
<feature type="transmembrane region" description="Helical" evidence="7">
    <location>
        <begin position="259"/>
        <end position="280"/>
    </location>
</feature>
<dbReference type="Gene3D" id="1.20.1250.20">
    <property type="entry name" value="MFS general substrate transporter like domains"/>
    <property type="match status" value="1"/>
</dbReference>
<keyword evidence="9" id="KW-1185">Reference proteome</keyword>
<evidence type="ECO:0000256" key="3">
    <source>
        <dbReference type="ARBA" id="ARBA00022692"/>
    </source>
</evidence>
<feature type="transmembrane region" description="Helical" evidence="7">
    <location>
        <begin position="549"/>
        <end position="569"/>
    </location>
</feature>
<evidence type="ECO:0000256" key="7">
    <source>
        <dbReference type="SAM" id="Phobius"/>
    </source>
</evidence>
<gene>
    <name evidence="8" type="ORF">V5O48_006824</name>
</gene>
<evidence type="ECO:0000256" key="6">
    <source>
        <dbReference type="SAM" id="MobiDB-lite"/>
    </source>
</evidence>
<feature type="transmembrane region" description="Helical" evidence="7">
    <location>
        <begin position="436"/>
        <end position="458"/>
    </location>
</feature>
<proteinExistence type="inferred from homology"/>
<sequence>MSTESLDNTSSDDASGASSTKVVQDDLSTLRKVPAPIPLSVYLLGFAELIERLTVRYHDELRVPDDDLKSDSFQLFGPSVIFINFIQQPLPASITGAGFADGQSGALGLGQRASTGLTTFFVLWCYVTPLIGGYVADAHFGRMKTMSIAIVIRLIGHIILIVSSLPGVIQHSDAATGVFVVALVVMGLGTGMFSSNISPLLGEQCLAATPAPVVKVTSKGERVLVDPALTISRVFLYFYLIINVAALIGQISLTYCEKFLGFWVAYTLSAGVFLVCPLILFLGRNKIVSSPPSGAVLATVLKFWWRSSKGKWHLNPLATYKDFRSANFWEEQKLKYAQDEKSQASTTVISEQWFDDVKTAIKACKVLCWFPVYWLTYNQLNNNLTSQAATMTTKGFPNDVINNLAPLALVILIPICDLWFYPALRRVGIQFGPLKKLFAGFMIGSAAMVYAAVVQAYVYKTNPCGTHASDCHDASGQVAVSPISVWVQSGCYILIAISEIFAAITGLEHAFTKAPKSMRSFVTAIFLFMSAVSGALSEIFVSLSSDPLLVWNYGVMAVLAAVTGVAFWISVHKMDRRDSAPGGA</sequence>
<dbReference type="PANTHER" id="PTHR11654">
    <property type="entry name" value="OLIGOPEPTIDE TRANSPORTER-RELATED"/>
    <property type="match status" value="1"/>
</dbReference>
<comment type="subcellular location">
    <subcellularLocation>
        <location evidence="1">Membrane</location>
        <topology evidence="1">Multi-pass membrane protein</topology>
    </subcellularLocation>
</comment>
<organism evidence="8 9">
    <name type="scientific">Marasmius crinis-equi</name>
    <dbReference type="NCBI Taxonomy" id="585013"/>
    <lineage>
        <taxon>Eukaryota</taxon>
        <taxon>Fungi</taxon>
        <taxon>Dikarya</taxon>
        <taxon>Basidiomycota</taxon>
        <taxon>Agaricomycotina</taxon>
        <taxon>Agaricomycetes</taxon>
        <taxon>Agaricomycetidae</taxon>
        <taxon>Agaricales</taxon>
        <taxon>Marasmiineae</taxon>
        <taxon>Marasmiaceae</taxon>
        <taxon>Marasmius</taxon>
    </lineage>
</organism>
<evidence type="ECO:0000313" key="8">
    <source>
        <dbReference type="EMBL" id="KAL0575147.1"/>
    </source>
</evidence>